<comment type="similarity">
    <text evidence="4">Belongs to the class I-like SAM-binding methyltransferase superfamily. RNA M5U methyltransferase family.</text>
</comment>
<dbReference type="PROSITE" id="PS51687">
    <property type="entry name" value="SAM_MT_RNA_M5U"/>
    <property type="match status" value="1"/>
</dbReference>
<evidence type="ECO:0000313" key="7">
    <source>
        <dbReference type="Proteomes" id="UP000823922"/>
    </source>
</evidence>
<dbReference type="InterPro" id="IPR010280">
    <property type="entry name" value="U5_MeTrfase_fam"/>
</dbReference>
<dbReference type="NCBIfam" id="TIGR00479">
    <property type="entry name" value="rumA"/>
    <property type="match status" value="1"/>
</dbReference>
<dbReference type="EMBL" id="DWVS01000002">
    <property type="protein sequence ID" value="HJC86395.1"/>
    <property type="molecule type" value="Genomic_DNA"/>
</dbReference>
<reference evidence="6" key="1">
    <citation type="journal article" date="2021" name="PeerJ">
        <title>Extensive microbial diversity within the chicken gut microbiome revealed by metagenomics and culture.</title>
        <authorList>
            <person name="Gilroy R."/>
            <person name="Ravi A."/>
            <person name="Getino M."/>
            <person name="Pursley I."/>
            <person name="Horton D.L."/>
            <person name="Alikhan N.F."/>
            <person name="Baker D."/>
            <person name="Gharbi K."/>
            <person name="Hall N."/>
            <person name="Watson M."/>
            <person name="Adriaenssens E.M."/>
            <person name="Foster-Nyarko E."/>
            <person name="Jarju S."/>
            <person name="Secka A."/>
            <person name="Antonio M."/>
            <person name="Oren A."/>
            <person name="Chaudhuri R.R."/>
            <person name="La Ragione R."/>
            <person name="Hildebrand F."/>
            <person name="Pallen M.J."/>
        </authorList>
    </citation>
    <scope>NUCLEOTIDE SEQUENCE</scope>
    <source>
        <strain evidence="6">ChiBcec1-1630</strain>
    </source>
</reference>
<dbReference type="CDD" id="cd02440">
    <property type="entry name" value="AdoMet_MTases"/>
    <property type="match status" value="1"/>
</dbReference>
<dbReference type="Pfam" id="PF05958">
    <property type="entry name" value="tRNA_U5-meth_tr"/>
    <property type="match status" value="1"/>
</dbReference>
<accession>A0A9D2QGY8</accession>
<keyword evidence="2 4" id="KW-0808">Transferase</keyword>
<dbReference type="InterPro" id="IPR012340">
    <property type="entry name" value="NA-bd_OB-fold"/>
</dbReference>
<keyword evidence="1 4" id="KW-0489">Methyltransferase</keyword>
<feature type="binding site" evidence="4">
    <location>
        <position position="379"/>
    </location>
    <ligand>
        <name>S-adenosyl-L-methionine</name>
        <dbReference type="ChEBI" id="CHEBI:59789"/>
    </ligand>
</feature>
<dbReference type="GO" id="GO:0006396">
    <property type="term" value="P:RNA processing"/>
    <property type="evidence" value="ECO:0007669"/>
    <property type="project" value="InterPro"/>
</dbReference>
<evidence type="ECO:0000256" key="1">
    <source>
        <dbReference type="ARBA" id="ARBA00022603"/>
    </source>
</evidence>
<feature type="active site" description="Nucleophile" evidence="4">
    <location>
        <position position="451"/>
    </location>
</feature>
<proteinExistence type="inferred from homology"/>
<protein>
    <submittedName>
        <fullName evidence="6">23S rRNA (Uracil(1939)-C(5))-methyltransferase RlmD</fullName>
        <ecNumber evidence="6">2.1.1.190</ecNumber>
    </submittedName>
</protein>
<name>A0A9D2QGY8_9FIRM</name>
<dbReference type="PANTHER" id="PTHR11061">
    <property type="entry name" value="RNA M5U METHYLTRANSFERASE"/>
    <property type="match status" value="1"/>
</dbReference>
<dbReference type="InterPro" id="IPR029063">
    <property type="entry name" value="SAM-dependent_MTases_sf"/>
</dbReference>
<dbReference type="EC" id="2.1.1.190" evidence="6"/>
<sequence length="496" mass="55177">MKKGEIREGIVEQVKFPNKGCVRLLPVVKEPPEESLRTAAEENVIPALGASSEAEEDKAEYATVKNVIPGQKLSVRITKVRKGKGEGRALKLLAPSPDEVAAPCPHFGSCGGCLYLSLPYEKQLALKEVQVRELLEEALSGQEAPWSFEPIKPSPRPYAYRNKMEFSFGDEVKDGPLSLGLHKRGGFYDIVAVTGCQIVDEDYRRILRETLSYFQKKEIPYFHRLSHVGYLRHLLVRKASLTGELLIALVTTSQMDAQKEETLLEGFAAMLENLALEGKIAGILHIRNDSVADVVKSDEARILRGKDFFYEELLGLRFRISVFSFFQTNSYGAQVLYQTARDYIGDLGKKDCVVYDLYSGTGTIAQMMAPAAGKVIGVEIVEEAVEAARENAKENGLSNCEFIAGDVLKVLDEIEEKPDFIILDPPRDGIHPKALQKIIRYGVERMIYISCKPTSLARDLEVLTASGYQVGRACCVDMFPWTGNVETVCLLRKTQD</sequence>
<feature type="active site" evidence="5">
    <location>
        <position position="451"/>
    </location>
</feature>
<dbReference type="Gene3D" id="2.40.50.1070">
    <property type="match status" value="1"/>
</dbReference>
<dbReference type="GO" id="GO:0008173">
    <property type="term" value="F:RNA methyltransferase activity"/>
    <property type="evidence" value="ECO:0007669"/>
    <property type="project" value="InterPro"/>
</dbReference>
<feature type="binding site" evidence="4">
    <location>
        <position position="358"/>
    </location>
    <ligand>
        <name>S-adenosyl-L-methionine</name>
        <dbReference type="ChEBI" id="CHEBI:59789"/>
    </ligand>
</feature>
<dbReference type="SUPFAM" id="SSF53335">
    <property type="entry name" value="S-adenosyl-L-methionine-dependent methyltransferases"/>
    <property type="match status" value="1"/>
</dbReference>
<dbReference type="InterPro" id="IPR030390">
    <property type="entry name" value="MeTrfase_TrmA_AS"/>
</dbReference>
<feature type="binding site" evidence="4">
    <location>
        <position position="327"/>
    </location>
    <ligand>
        <name>S-adenosyl-L-methionine</name>
        <dbReference type="ChEBI" id="CHEBI:59789"/>
    </ligand>
</feature>
<feature type="binding site" evidence="4">
    <location>
        <position position="424"/>
    </location>
    <ligand>
        <name>S-adenosyl-L-methionine</name>
        <dbReference type="ChEBI" id="CHEBI:59789"/>
    </ligand>
</feature>
<evidence type="ECO:0000256" key="2">
    <source>
        <dbReference type="ARBA" id="ARBA00022679"/>
    </source>
</evidence>
<comment type="caution">
    <text evidence="6">The sequence shown here is derived from an EMBL/GenBank/DDBJ whole genome shotgun (WGS) entry which is preliminary data.</text>
</comment>
<dbReference type="PROSITE" id="PS01230">
    <property type="entry name" value="TRMA_1"/>
    <property type="match status" value="1"/>
</dbReference>
<evidence type="ECO:0000256" key="4">
    <source>
        <dbReference type="PROSITE-ProRule" id="PRU01024"/>
    </source>
</evidence>
<dbReference type="AlphaFoldDB" id="A0A9D2QGY8"/>
<dbReference type="PANTHER" id="PTHR11061:SF30">
    <property type="entry name" value="TRNA (URACIL(54)-C(5))-METHYLTRANSFERASE"/>
    <property type="match status" value="1"/>
</dbReference>
<keyword evidence="3 4" id="KW-0949">S-adenosyl-L-methionine</keyword>
<evidence type="ECO:0000256" key="3">
    <source>
        <dbReference type="ARBA" id="ARBA00022691"/>
    </source>
</evidence>
<evidence type="ECO:0000313" key="6">
    <source>
        <dbReference type="EMBL" id="HJC86395.1"/>
    </source>
</evidence>
<evidence type="ECO:0000256" key="5">
    <source>
        <dbReference type="PROSITE-ProRule" id="PRU10015"/>
    </source>
</evidence>
<organism evidence="6 7">
    <name type="scientific">Candidatus Eisenbergiella intestinigallinarum</name>
    <dbReference type="NCBI Taxonomy" id="2838549"/>
    <lineage>
        <taxon>Bacteria</taxon>
        <taxon>Bacillati</taxon>
        <taxon>Bacillota</taxon>
        <taxon>Clostridia</taxon>
        <taxon>Lachnospirales</taxon>
        <taxon>Lachnospiraceae</taxon>
        <taxon>Eisenbergiella</taxon>
    </lineage>
</organism>
<dbReference type="Proteomes" id="UP000823922">
    <property type="component" value="Unassembled WGS sequence"/>
</dbReference>
<dbReference type="Gene3D" id="3.40.50.150">
    <property type="entry name" value="Vaccinia Virus protein VP39"/>
    <property type="match status" value="1"/>
</dbReference>
<reference evidence="6" key="2">
    <citation type="submission" date="2021-04" db="EMBL/GenBank/DDBJ databases">
        <authorList>
            <person name="Gilroy R."/>
        </authorList>
    </citation>
    <scope>NUCLEOTIDE SEQUENCE</scope>
    <source>
        <strain evidence="6">ChiBcec1-1630</strain>
    </source>
</reference>
<dbReference type="GO" id="GO:0032259">
    <property type="term" value="P:methylation"/>
    <property type="evidence" value="ECO:0007669"/>
    <property type="project" value="UniProtKB-KW"/>
</dbReference>
<gene>
    <name evidence="6" type="primary">rlmD</name>
    <name evidence="6" type="ORF">H9926_00035</name>
</gene>
<dbReference type="Gene3D" id="2.40.50.140">
    <property type="entry name" value="Nucleic acid-binding proteins"/>
    <property type="match status" value="1"/>
</dbReference>